<reference evidence="4 5" key="1">
    <citation type="submission" date="2016-10" db="EMBL/GenBank/DDBJ databases">
        <authorList>
            <person name="de Groot N.N."/>
        </authorList>
    </citation>
    <scope>NUCLEOTIDE SEQUENCE [LARGE SCALE GENOMIC DNA]</scope>
    <source>
        <strain evidence="4 5">APO</strain>
    </source>
</reference>
<sequence>MKLQIREAKMSDLDSIVEIEKRCFPEAEAASKKSLQERVSIFTKSFYVAIVNDKIIGFINGSVTNEQKIHDDMFHHAKLHVPEGSYQSIFGLDVLPEYRYQGVAAQLMMHMINCAKQHSRKGVILTCKEPLIDYYSKFGFENLGVSESVHGGACWYDMMLSF</sequence>
<dbReference type="Gene3D" id="3.40.630.30">
    <property type="match status" value="1"/>
</dbReference>
<keyword evidence="5" id="KW-1185">Reference proteome</keyword>
<evidence type="ECO:0000256" key="2">
    <source>
        <dbReference type="ARBA" id="ARBA00023315"/>
    </source>
</evidence>
<keyword evidence="4" id="KW-0689">Ribosomal protein</keyword>
<dbReference type="GO" id="GO:0005840">
    <property type="term" value="C:ribosome"/>
    <property type="evidence" value="ECO:0007669"/>
    <property type="project" value="UniProtKB-KW"/>
</dbReference>
<feature type="domain" description="N-acetyltransferase" evidence="3">
    <location>
        <begin position="3"/>
        <end position="161"/>
    </location>
</feature>
<keyword evidence="4" id="KW-0687">Ribonucleoprotein</keyword>
<evidence type="ECO:0000313" key="5">
    <source>
        <dbReference type="Proteomes" id="UP000199230"/>
    </source>
</evidence>
<dbReference type="InterPro" id="IPR000182">
    <property type="entry name" value="GNAT_dom"/>
</dbReference>
<dbReference type="InterPro" id="IPR016181">
    <property type="entry name" value="Acyl_CoA_acyltransferase"/>
</dbReference>
<dbReference type="RefSeq" id="WP_093312551.1">
    <property type="nucleotide sequence ID" value="NZ_FNPV01000004.1"/>
</dbReference>
<dbReference type="EMBL" id="FNPV01000004">
    <property type="protein sequence ID" value="SDY74868.1"/>
    <property type="molecule type" value="Genomic_DNA"/>
</dbReference>
<name>A0A1H3MEY0_9FIRM</name>
<dbReference type="STRING" id="159292.SAMN05192546_10498"/>
<dbReference type="OrthoDB" id="9800962at2"/>
<dbReference type="PROSITE" id="PS51186">
    <property type="entry name" value="GNAT"/>
    <property type="match status" value="1"/>
</dbReference>
<protein>
    <submittedName>
        <fullName evidence="4">Ribosomal protein S18 acetylase RimI</fullName>
    </submittedName>
</protein>
<keyword evidence="2" id="KW-0012">Acyltransferase</keyword>
<proteinExistence type="predicted"/>
<dbReference type="GO" id="GO:0008080">
    <property type="term" value="F:N-acetyltransferase activity"/>
    <property type="evidence" value="ECO:0007669"/>
    <property type="project" value="UniProtKB-ARBA"/>
</dbReference>
<dbReference type="PANTHER" id="PTHR10908:SF0">
    <property type="entry name" value="SEROTONIN N-ACETYLTRANSFERASE"/>
    <property type="match status" value="1"/>
</dbReference>
<dbReference type="CDD" id="cd04301">
    <property type="entry name" value="NAT_SF"/>
    <property type="match status" value="1"/>
</dbReference>
<evidence type="ECO:0000313" key="4">
    <source>
        <dbReference type="EMBL" id="SDY74868.1"/>
    </source>
</evidence>
<organism evidence="4 5">
    <name type="scientific">Tindallia californiensis</name>
    <dbReference type="NCBI Taxonomy" id="159292"/>
    <lineage>
        <taxon>Bacteria</taxon>
        <taxon>Bacillati</taxon>
        <taxon>Bacillota</taxon>
        <taxon>Clostridia</taxon>
        <taxon>Peptostreptococcales</taxon>
        <taxon>Tindalliaceae</taxon>
        <taxon>Tindallia</taxon>
    </lineage>
</organism>
<dbReference type="SUPFAM" id="SSF55729">
    <property type="entry name" value="Acyl-CoA N-acyltransferases (Nat)"/>
    <property type="match status" value="1"/>
</dbReference>
<dbReference type="InterPro" id="IPR051635">
    <property type="entry name" value="SNAT-like"/>
</dbReference>
<dbReference type="Proteomes" id="UP000199230">
    <property type="component" value="Unassembled WGS sequence"/>
</dbReference>
<dbReference type="PANTHER" id="PTHR10908">
    <property type="entry name" value="SEROTONIN N-ACETYLTRANSFERASE"/>
    <property type="match status" value="1"/>
</dbReference>
<evidence type="ECO:0000259" key="3">
    <source>
        <dbReference type="PROSITE" id="PS51186"/>
    </source>
</evidence>
<dbReference type="AlphaFoldDB" id="A0A1H3MEY0"/>
<evidence type="ECO:0000256" key="1">
    <source>
        <dbReference type="ARBA" id="ARBA00022679"/>
    </source>
</evidence>
<dbReference type="Pfam" id="PF00583">
    <property type="entry name" value="Acetyltransf_1"/>
    <property type="match status" value="1"/>
</dbReference>
<gene>
    <name evidence="4" type="ORF">SAMN05192546_10498</name>
</gene>
<accession>A0A1H3MEY0</accession>
<keyword evidence="1" id="KW-0808">Transferase</keyword>